<name>A0A0F4ZC20_9PEZI</name>
<sequence>MKFLSIINYAAVAAAAVIRRGQEEIHISGRDVSATLFNELDFYVEWAEAAYCNAGAANNTPVACAYDNCPQVVENGAIIYTSYTWSANSSDTATDVAMIIGIDHKRQEIVLSYRGTVDIRNWIVNLSFSQSSCEELIEDCEAHQGFLWAWSETKDAVMSGIAAATAEFPSYKIIVTGHSLGGAMATLATAYLRNAFYKLDLYTYGSPRVGNLMFVQLVTNQLGSENRVTKLDDPVPRLPPIFTGYYHTSPEYWIDEGADDSVNTTASEITMCDGYANTNCNGGQLGLSIDAHLTYFQHTGACDEGISSSKRTLSSEKSAQFVTDADIEEQLKTYFQHDIDFINSANNTSNA</sequence>
<feature type="domain" description="Fungal lipase-type" evidence="4">
    <location>
        <begin position="110"/>
        <end position="241"/>
    </location>
</feature>
<dbReference type="OrthoDB" id="426718at2759"/>
<dbReference type="AlphaFoldDB" id="A0A0F4ZC20"/>
<proteinExistence type="inferred from homology"/>
<dbReference type="InterPro" id="IPR051218">
    <property type="entry name" value="Sec_MonoDiacylglyc_Lipase"/>
</dbReference>
<dbReference type="PANTHER" id="PTHR45856">
    <property type="entry name" value="ALPHA/BETA-HYDROLASES SUPERFAMILY PROTEIN"/>
    <property type="match status" value="1"/>
</dbReference>
<dbReference type="GO" id="GO:0006629">
    <property type="term" value="P:lipid metabolic process"/>
    <property type="evidence" value="ECO:0007669"/>
    <property type="project" value="InterPro"/>
</dbReference>
<evidence type="ECO:0000256" key="1">
    <source>
        <dbReference type="ARBA" id="ARBA00043996"/>
    </source>
</evidence>
<evidence type="ECO:0000313" key="6">
    <source>
        <dbReference type="Proteomes" id="UP000033483"/>
    </source>
</evidence>
<comment type="similarity">
    <text evidence="1">Belongs to the AB hydrolase superfamily. Lipase family. Class 3 subfamily.</text>
</comment>
<dbReference type="SUPFAM" id="SSF53474">
    <property type="entry name" value="alpha/beta-Hydrolases"/>
    <property type="match status" value="1"/>
</dbReference>
<comment type="catalytic activity">
    <reaction evidence="2">
        <text>a diacylglycerol + H2O = a monoacylglycerol + a fatty acid + H(+)</text>
        <dbReference type="Rhea" id="RHEA:32731"/>
        <dbReference type="ChEBI" id="CHEBI:15377"/>
        <dbReference type="ChEBI" id="CHEBI:15378"/>
        <dbReference type="ChEBI" id="CHEBI:17408"/>
        <dbReference type="ChEBI" id="CHEBI:18035"/>
        <dbReference type="ChEBI" id="CHEBI:28868"/>
    </reaction>
</comment>
<evidence type="ECO:0000259" key="4">
    <source>
        <dbReference type="Pfam" id="PF01764"/>
    </source>
</evidence>
<dbReference type="EMBL" id="LAEV01001568">
    <property type="protein sequence ID" value="KKA27795.1"/>
    <property type="molecule type" value="Genomic_DNA"/>
</dbReference>
<accession>A0A0F4ZC20</accession>
<evidence type="ECO:0000256" key="3">
    <source>
        <dbReference type="ARBA" id="ARBA00048461"/>
    </source>
</evidence>
<dbReference type="Pfam" id="PF01764">
    <property type="entry name" value="Lipase_3"/>
    <property type="match status" value="1"/>
</dbReference>
<keyword evidence="6" id="KW-1185">Reference proteome</keyword>
<organism evidence="5 6">
    <name type="scientific">Thielaviopsis punctulata</name>
    <dbReference type="NCBI Taxonomy" id="72032"/>
    <lineage>
        <taxon>Eukaryota</taxon>
        <taxon>Fungi</taxon>
        <taxon>Dikarya</taxon>
        <taxon>Ascomycota</taxon>
        <taxon>Pezizomycotina</taxon>
        <taxon>Sordariomycetes</taxon>
        <taxon>Hypocreomycetidae</taxon>
        <taxon>Microascales</taxon>
        <taxon>Ceratocystidaceae</taxon>
        <taxon>Thielaviopsis</taxon>
    </lineage>
</organism>
<dbReference type="Proteomes" id="UP000033483">
    <property type="component" value="Unassembled WGS sequence"/>
</dbReference>
<comment type="caution">
    <text evidence="5">The sequence shown here is derived from an EMBL/GenBank/DDBJ whole genome shotgun (WGS) entry which is preliminary data.</text>
</comment>
<evidence type="ECO:0000313" key="5">
    <source>
        <dbReference type="EMBL" id="KKA27795.1"/>
    </source>
</evidence>
<protein>
    <recommendedName>
        <fullName evidence="4">Fungal lipase-type domain-containing protein</fullName>
    </recommendedName>
</protein>
<dbReference type="PANTHER" id="PTHR45856:SF11">
    <property type="entry name" value="FUNGAL LIPASE-LIKE DOMAIN-CONTAINING PROTEIN"/>
    <property type="match status" value="1"/>
</dbReference>
<reference evidence="5 6" key="1">
    <citation type="submission" date="2015-03" db="EMBL/GenBank/DDBJ databases">
        <authorList>
            <person name="Radwan O."/>
            <person name="Al-Naeli F.A."/>
            <person name="Rendon G.A."/>
            <person name="Fields C."/>
        </authorList>
    </citation>
    <scope>NUCLEOTIDE SEQUENCE [LARGE SCALE GENOMIC DNA]</scope>
    <source>
        <strain evidence="5">CR-DP1</strain>
    </source>
</reference>
<dbReference type="Gene3D" id="3.40.50.1820">
    <property type="entry name" value="alpha/beta hydrolase"/>
    <property type="match status" value="1"/>
</dbReference>
<dbReference type="InterPro" id="IPR002921">
    <property type="entry name" value="Fungal_lipase-type"/>
</dbReference>
<dbReference type="InterPro" id="IPR029058">
    <property type="entry name" value="AB_hydrolase_fold"/>
</dbReference>
<gene>
    <name evidence="5" type="ORF">TD95_003567</name>
</gene>
<dbReference type="CDD" id="cd00519">
    <property type="entry name" value="Lipase_3"/>
    <property type="match status" value="1"/>
</dbReference>
<evidence type="ECO:0000256" key="2">
    <source>
        <dbReference type="ARBA" id="ARBA00047591"/>
    </source>
</evidence>
<comment type="catalytic activity">
    <reaction evidence="3">
        <text>a monoacylglycerol + H2O = glycerol + a fatty acid + H(+)</text>
        <dbReference type="Rhea" id="RHEA:15245"/>
        <dbReference type="ChEBI" id="CHEBI:15377"/>
        <dbReference type="ChEBI" id="CHEBI:15378"/>
        <dbReference type="ChEBI" id="CHEBI:17408"/>
        <dbReference type="ChEBI" id="CHEBI:17754"/>
        <dbReference type="ChEBI" id="CHEBI:28868"/>
    </reaction>
</comment>